<evidence type="ECO:0000313" key="3">
    <source>
        <dbReference type="Proteomes" id="UP001156873"/>
    </source>
</evidence>
<keyword evidence="1" id="KW-0812">Transmembrane</keyword>
<protein>
    <recommendedName>
        <fullName evidence="4">DUF2474 domain-containing protein</fullName>
    </recommendedName>
</protein>
<gene>
    <name evidence="2" type="ORF">QFW81_01605</name>
</gene>
<feature type="transmembrane region" description="Helical" evidence="1">
    <location>
        <begin position="22"/>
        <end position="43"/>
    </location>
</feature>
<dbReference type="Pfam" id="PF10617">
    <property type="entry name" value="DUF2474"/>
    <property type="match status" value="1"/>
</dbReference>
<sequence>MPRTLMPRTATKTAPGPLWKRLAWFVALWLAGLASVGAVAWLLRLWIA</sequence>
<evidence type="ECO:0008006" key="4">
    <source>
        <dbReference type="Google" id="ProtNLM"/>
    </source>
</evidence>
<dbReference type="InterPro" id="IPR018895">
    <property type="entry name" value="DUF2474"/>
</dbReference>
<dbReference type="RefSeq" id="WP_280576817.1">
    <property type="nucleotide sequence ID" value="NZ_JARXRO010000008.1"/>
</dbReference>
<reference evidence="2 3" key="1">
    <citation type="submission" date="2023-04" db="EMBL/GenBank/DDBJ databases">
        <title>Luteimonas sp. M1R5S59.</title>
        <authorList>
            <person name="Sun J.-Q."/>
        </authorList>
    </citation>
    <scope>NUCLEOTIDE SEQUENCE [LARGE SCALE GENOMIC DNA]</scope>
    <source>
        <strain evidence="2 3">M1R5S59</strain>
    </source>
</reference>
<keyword evidence="3" id="KW-1185">Reference proteome</keyword>
<accession>A0ABT6JPL7</accession>
<comment type="caution">
    <text evidence="2">The sequence shown here is derived from an EMBL/GenBank/DDBJ whole genome shotgun (WGS) entry which is preliminary data.</text>
</comment>
<evidence type="ECO:0000256" key="1">
    <source>
        <dbReference type="SAM" id="Phobius"/>
    </source>
</evidence>
<proteinExistence type="predicted"/>
<keyword evidence="1" id="KW-0472">Membrane</keyword>
<name>A0ABT6JPL7_9GAMM</name>
<evidence type="ECO:0000313" key="2">
    <source>
        <dbReference type="EMBL" id="MDH5832631.1"/>
    </source>
</evidence>
<dbReference type="EMBL" id="JARXRO010000008">
    <property type="protein sequence ID" value="MDH5832631.1"/>
    <property type="molecule type" value="Genomic_DNA"/>
</dbReference>
<keyword evidence="1" id="KW-1133">Transmembrane helix</keyword>
<organism evidence="2 3">
    <name type="scientific">Luteimonas kalidii</name>
    <dbReference type="NCBI Taxonomy" id="3042025"/>
    <lineage>
        <taxon>Bacteria</taxon>
        <taxon>Pseudomonadati</taxon>
        <taxon>Pseudomonadota</taxon>
        <taxon>Gammaproteobacteria</taxon>
        <taxon>Lysobacterales</taxon>
        <taxon>Lysobacteraceae</taxon>
        <taxon>Luteimonas</taxon>
    </lineage>
</organism>
<dbReference type="Proteomes" id="UP001156873">
    <property type="component" value="Unassembled WGS sequence"/>
</dbReference>